<name>A0ABD2BIY2_VESMC</name>
<keyword evidence="3" id="KW-1185">Reference proteome</keyword>
<evidence type="ECO:0000313" key="2">
    <source>
        <dbReference type="EMBL" id="KAL2732733.1"/>
    </source>
</evidence>
<sequence length="196" mass="20674">MAGGMTLPRSAEPCRVAHERRNAGSCRLVPRLSGATDKEYTLLPSNTVTARAARAHTQHGAARRENQRSNACWVHPDGSRLSLGLDPRRLIHHHRQDSTTITPPPPPPLLAAPPLAAAAAAAAPPPLPLPSPPPPPPPPATPPGKAGGTVVSSRARRARIGAANVPRLSLATASFKNELVSQENEDIPHSSDIFLR</sequence>
<dbReference type="Proteomes" id="UP001607303">
    <property type="component" value="Unassembled WGS sequence"/>
</dbReference>
<evidence type="ECO:0000313" key="3">
    <source>
        <dbReference type="Proteomes" id="UP001607303"/>
    </source>
</evidence>
<feature type="compositionally biased region" description="Pro residues" evidence="1">
    <location>
        <begin position="123"/>
        <end position="142"/>
    </location>
</feature>
<feature type="region of interest" description="Disordered" evidence="1">
    <location>
        <begin position="95"/>
        <end position="166"/>
    </location>
</feature>
<accession>A0ABD2BIY2</accession>
<comment type="caution">
    <text evidence="2">The sequence shown here is derived from an EMBL/GenBank/DDBJ whole genome shotgun (WGS) entry which is preliminary data.</text>
</comment>
<evidence type="ECO:0000256" key="1">
    <source>
        <dbReference type="SAM" id="MobiDB-lite"/>
    </source>
</evidence>
<feature type="compositionally biased region" description="Pro residues" evidence="1">
    <location>
        <begin position="102"/>
        <end position="111"/>
    </location>
</feature>
<dbReference type="AlphaFoldDB" id="A0ABD2BIY2"/>
<proteinExistence type="predicted"/>
<organism evidence="2 3">
    <name type="scientific">Vespula maculifrons</name>
    <name type="common">Eastern yellow jacket</name>
    <name type="synonym">Wasp</name>
    <dbReference type="NCBI Taxonomy" id="7453"/>
    <lineage>
        <taxon>Eukaryota</taxon>
        <taxon>Metazoa</taxon>
        <taxon>Ecdysozoa</taxon>
        <taxon>Arthropoda</taxon>
        <taxon>Hexapoda</taxon>
        <taxon>Insecta</taxon>
        <taxon>Pterygota</taxon>
        <taxon>Neoptera</taxon>
        <taxon>Endopterygota</taxon>
        <taxon>Hymenoptera</taxon>
        <taxon>Apocrita</taxon>
        <taxon>Aculeata</taxon>
        <taxon>Vespoidea</taxon>
        <taxon>Vespidae</taxon>
        <taxon>Vespinae</taxon>
        <taxon>Vespula</taxon>
    </lineage>
</organism>
<gene>
    <name evidence="2" type="ORF">V1477_014974</name>
</gene>
<feature type="region of interest" description="Disordered" evidence="1">
    <location>
        <begin position="177"/>
        <end position="196"/>
    </location>
</feature>
<reference evidence="2 3" key="1">
    <citation type="journal article" date="2024" name="Ann. Entomol. Soc. Am.">
        <title>Genomic analyses of the southern and eastern yellowjacket wasps (Hymenoptera: Vespidae) reveal evolutionary signatures of social life.</title>
        <authorList>
            <person name="Catto M.A."/>
            <person name="Caine P.B."/>
            <person name="Orr S.E."/>
            <person name="Hunt B.G."/>
            <person name="Goodisman M.A.D."/>
        </authorList>
    </citation>
    <scope>NUCLEOTIDE SEQUENCE [LARGE SCALE GENOMIC DNA]</scope>
    <source>
        <strain evidence="2">232</strain>
        <tissue evidence="2">Head and thorax</tissue>
    </source>
</reference>
<feature type="compositionally biased region" description="Low complexity" evidence="1">
    <location>
        <begin position="112"/>
        <end position="122"/>
    </location>
</feature>
<dbReference type="EMBL" id="JAYRBN010000075">
    <property type="protein sequence ID" value="KAL2732733.1"/>
    <property type="molecule type" value="Genomic_DNA"/>
</dbReference>
<protein>
    <submittedName>
        <fullName evidence="2">Uncharacterized protein</fullName>
    </submittedName>
</protein>